<reference evidence="2 3" key="1">
    <citation type="submission" date="2018-06" db="EMBL/GenBank/DDBJ databases">
        <title>Whole genome sequencing of Candida tropicalis (genome annotated by CSBL at Korea University).</title>
        <authorList>
            <person name="Ahn J."/>
        </authorList>
    </citation>
    <scope>NUCLEOTIDE SEQUENCE [LARGE SCALE GENOMIC DNA]</scope>
    <source>
        <strain evidence="2 3">ATCC 20962</strain>
    </source>
</reference>
<evidence type="ECO:0000256" key="1">
    <source>
        <dbReference type="SAM" id="MobiDB-lite"/>
    </source>
</evidence>
<name>A0A367Y3Y5_9ASCO</name>
<keyword evidence="3" id="KW-1185">Reference proteome</keyword>
<sequence>MSHPDASIRSIKSGVLNLGSTDRLNDISNTSELSSISHTPSSRQDQPRDQIDDVSSSKSHYSITSKNLKTLENRIPPKVIPGKVANNDINGTNSSIISAESEYQNVFNDYDSFTNEDLEADDSLNVPQSLDYVDPFSRPLSRTSTTSCVSTTATKDGIEGKRFHRHGPTPYSSHILSNMLQQQQQQQQQQQKLSPSKSLFSSVNYDEGYTLQDSTDASIASLHNTSIYPATTHDSGSDPTVSSNTQKY</sequence>
<protein>
    <submittedName>
        <fullName evidence="2">Uncharacterized protein</fullName>
    </submittedName>
</protein>
<evidence type="ECO:0000313" key="3">
    <source>
        <dbReference type="Proteomes" id="UP000253472"/>
    </source>
</evidence>
<feature type="region of interest" description="Disordered" evidence="1">
    <location>
        <begin position="28"/>
        <end position="68"/>
    </location>
</feature>
<dbReference type="OrthoDB" id="3981113at2759"/>
<proteinExistence type="predicted"/>
<feature type="compositionally biased region" description="Low complexity" evidence="1">
    <location>
        <begin position="56"/>
        <end position="65"/>
    </location>
</feature>
<dbReference type="AlphaFoldDB" id="A0A367Y3Y5"/>
<feature type="region of interest" description="Disordered" evidence="1">
    <location>
        <begin position="228"/>
        <end position="248"/>
    </location>
</feature>
<feature type="region of interest" description="Disordered" evidence="1">
    <location>
        <begin position="151"/>
        <end position="173"/>
    </location>
</feature>
<evidence type="ECO:0000313" key="2">
    <source>
        <dbReference type="EMBL" id="RCK60574.1"/>
    </source>
</evidence>
<gene>
    <name evidence="2" type="ORF">Cantr_08630</name>
</gene>
<feature type="compositionally biased region" description="Polar residues" evidence="1">
    <location>
        <begin position="28"/>
        <end position="44"/>
    </location>
</feature>
<dbReference type="Proteomes" id="UP000253472">
    <property type="component" value="Unassembled WGS sequence"/>
</dbReference>
<accession>A0A367Y3Y5</accession>
<comment type="caution">
    <text evidence="2">The sequence shown here is derived from an EMBL/GenBank/DDBJ whole genome shotgun (WGS) entry which is preliminary data.</text>
</comment>
<organism evidence="2 3">
    <name type="scientific">Candida viswanathii</name>
    <dbReference type="NCBI Taxonomy" id="5486"/>
    <lineage>
        <taxon>Eukaryota</taxon>
        <taxon>Fungi</taxon>
        <taxon>Dikarya</taxon>
        <taxon>Ascomycota</taxon>
        <taxon>Saccharomycotina</taxon>
        <taxon>Pichiomycetes</taxon>
        <taxon>Debaryomycetaceae</taxon>
        <taxon>Candida/Lodderomyces clade</taxon>
        <taxon>Candida</taxon>
    </lineage>
</organism>
<dbReference type="EMBL" id="QLNQ01000026">
    <property type="protein sequence ID" value="RCK60574.1"/>
    <property type="molecule type" value="Genomic_DNA"/>
</dbReference>